<evidence type="ECO:0008006" key="3">
    <source>
        <dbReference type="Google" id="ProtNLM"/>
    </source>
</evidence>
<proteinExistence type="predicted"/>
<evidence type="ECO:0000313" key="1">
    <source>
        <dbReference type="EMBL" id="KAJ3487356.1"/>
    </source>
</evidence>
<comment type="caution">
    <text evidence="1">The sequence shown here is derived from an EMBL/GenBank/DDBJ whole genome shotgun (WGS) entry which is preliminary data.</text>
</comment>
<name>A0AAD5VBA4_9APHY</name>
<gene>
    <name evidence="1" type="ORF">NLI96_g3592</name>
</gene>
<evidence type="ECO:0000313" key="2">
    <source>
        <dbReference type="Proteomes" id="UP001212997"/>
    </source>
</evidence>
<dbReference type="AlphaFoldDB" id="A0AAD5VBA4"/>
<organism evidence="1 2">
    <name type="scientific">Meripilus lineatus</name>
    <dbReference type="NCBI Taxonomy" id="2056292"/>
    <lineage>
        <taxon>Eukaryota</taxon>
        <taxon>Fungi</taxon>
        <taxon>Dikarya</taxon>
        <taxon>Basidiomycota</taxon>
        <taxon>Agaricomycotina</taxon>
        <taxon>Agaricomycetes</taxon>
        <taxon>Polyporales</taxon>
        <taxon>Meripilaceae</taxon>
        <taxon>Meripilus</taxon>
    </lineage>
</organism>
<protein>
    <recommendedName>
        <fullName evidence="3">F-box domain-containing protein</fullName>
    </recommendedName>
</protein>
<accession>A0AAD5VBA4</accession>
<dbReference type="Proteomes" id="UP001212997">
    <property type="component" value="Unassembled WGS sequence"/>
</dbReference>
<sequence length="451" mass="51114">MHRALFIQELLVHICEFLHIDRDDLWSTISEKRVAKATLASLARTSRIFHDPAIRSLWSVQTDLTPLILCLGDSVVLGDEDTSWFSGEAKLAYRQPPSAAQLSRFIKYAQYIESIQLEYPPAIDIKILDELLSLSWPPSVSTHQRLVFFPNLKAIKWDCYYVPFDYLSLLLGPRMRNLVLVMRVEDVAMECTLDAFKYHAPSLDKFSRHDTFKQSSLVVVTCLGLNSFQTLTYINLAQTYHSSSVMWIMLSRLPYLEELKCRIPLKDYGGQRPLLPKTQFPSLNSLTLYCDGEQSNSFESFLTVFMPVERRPYGLRHLKLFNRSTPFAEVDQPPYIQQMVDLCDPTVLTSFSFQGEQAYHPGLSDITLARLTPLLTLRSLRIVELLPMGTIDLDNSAVAEMASSGQCMAQSRETDFAVGKSFLGGYTEDNAGRTHSPCSALPSSLVDVHCR</sequence>
<reference evidence="1" key="1">
    <citation type="submission" date="2022-07" db="EMBL/GenBank/DDBJ databases">
        <title>Genome Sequence of Physisporinus lineatus.</title>
        <authorList>
            <person name="Buettner E."/>
        </authorList>
    </citation>
    <scope>NUCLEOTIDE SEQUENCE</scope>
    <source>
        <strain evidence="1">VT162</strain>
    </source>
</reference>
<dbReference type="EMBL" id="JANAWD010000094">
    <property type="protein sequence ID" value="KAJ3487356.1"/>
    <property type="molecule type" value="Genomic_DNA"/>
</dbReference>
<keyword evidence="2" id="KW-1185">Reference proteome</keyword>